<dbReference type="InterPro" id="IPR006671">
    <property type="entry name" value="Cyclin_N"/>
</dbReference>
<dbReference type="PROSITE" id="PS00292">
    <property type="entry name" value="CYCLINS"/>
    <property type="match status" value="1"/>
</dbReference>
<dbReference type="SUPFAM" id="SSF47954">
    <property type="entry name" value="Cyclin-like"/>
    <property type="match status" value="2"/>
</dbReference>
<evidence type="ECO:0000259" key="7">
    <source>
        <dbReference type="SMART" id="SM01332"/>
    </source>
</evidence>
<dbReference type="InterPro" id="IPR004367">
    <property type="entry name" value="Cyclin_C-dom"/>
</dbReference>
<dbReference type="Pfam" id="PF00134">
    <property type="entry name" value="Cyclin_N"/>
    <property type="match status" value="1"/>
</dbReference>
<keyword evidence="9" id="KW-1185">Reference proteome</keyword>
<dbReference type="EMBL" id="JMSN01000109">
    <property type="protein sequence ID" value="KDN39095.1"/>
    <property type="molecule type" value="Genomic_DNA"/>
</dbReference>
<dbReference type="STRING" id="1037660.A0A066VKJ0"/>
<dbReference type="Pfam" id="PF02984">
    <property type="entry name" value="Cyclin_C"/>
    <property type="match status" value="1"/>
</dbReference>
<evidence type="ECO:0000256" key="2">
    <source>
        <dbReference type="ARBA" id="ARBA00023127"/>
    </source>
</evidence>
<protein>
    <submittedName>
        <fullName evidence="8">Uncharacterized protein</fullName>
    </submittedName>
</protein>
<feature type="region of interest" description="Disordered" evidence="5">
    <location>
        <begin position="88"/>
        <end position="269"/>
    </location>
</feature>
<keyword evidence="1" id="KW-0132">Cell division</keyword>
<organism evidence="8 9">
    <name type="scientific">Tilletiaria anomala (strain ATCC 24038 / CBS 436.72 / UBC 951)</name>
    <dbReference type="NCBI Taxonomy" id="1037660"/>
    <lineage>
        <taxon>Eukaryota</taxon>
        <taxon>Fungi</taxon>
        <taxon>Dikarya</taxon>
        <taxon>Basidiomycota</taxon>
        <taxon>Ustilaginomycotina</taxon>
        <taxon>Exobasidiomycetes</taxon>
        <taxon>Georgefischeriales</taxon>
        <taxon>Tilletiariaceae</taxon>
        <taxon>Tilletiaria</taxon>
    </lineage>
</organism>
<dbReference type="RefSeq" id="XP_013240927.1">
    <property type="nucleotide sequence ID" value="XM_013385473.1"/>
</dbReference>
<comment type="caution">
    <text evidence="8">The sequence shown here is derived from an EMBL/GenBank/DDBJ whole genome shotgun (WGS) entry which is preliminary data.</text>
</comment>
<feature type="compositionally biased region" description="Low complexity" evidence="5">
    <location>
        <begin position="25"/>
        <end position="38"/>
    </location>
</feature>
<dbReference type="GO" id="GO:0051301">
    <property type="term" value="P:cell division"/>
    <property type="evidence" value="ECO:0007669"/>
    <property type="project" value="UniProtKB-KW"/>
</dbReference>
<dbReference type="InterPro" id="IPR048258">
    <property type="entry name" value="Cyclins_cyclin-box"/>
</dbReference>
<feature type="compositionally biased region" description="Basic and acidic residues" evidence="5">
    <location>
        <begin position="242"/>
        <end position="264"/>
    </location>
</feature>
<dbReference type="SMART" id="SM01332">
    <property type="entry name" value="Cyclin_C"/>
    <property type="match status" value="1"/>
</dbReference>
<feature type="compositionally biased region" description="Low complexity" evidence="5">
    <location>
        <begin position="1"/>
        <end position="12"/>
    </location>
</feature>
<reference evidence="8 9" key="1">
    <citation type="submission" date="2014-05" db="EMBL/GenBank/DDBJ databases">
        <title>Draft genome sequence of a rare smut relative, Tilletiaria anomala UBC 951.</title>
        <authorList>
            <consortium name="DOE Joint Genome Institute"/>
            <person name="Toome M."/>
            <person name="Kuo A."/>
            <person name="Henrissat B."/>
            <person name="Lipzen A."/>
            <person name="Tritt A."/>
            <person name="Yoshinaga Y."/>
            <person name="Zane M."/>
            <person name="Barry K."/>
            <person name="Grigoriev I.V."/>
            <person name="Spatafora J.W."/>
            <person name="Aimea M.C."/>
        </authorList>
    </citation>
    <scope>NUCLEOTIDE SEQUENCE [LARGE SCALE GENOMIC DNA]</scope>
    <source>
        <strain evidence="8 9">UBC 951</strain>
    </source>
</reference>
<feature type="region of interest" description="Disordered" evidence="5">
    <location>
        <begin position="600"/>
        <end position="638"/>
    </location>
</feature>
<dbReference type="GeneID" id="25263370"/>
<feature type="compositionally biased region" description="Acidic residues" evidence="5">
    <location>
        <begin position="608"/>
        <end position="622"/>
    </location>
</feature>
<dbReference type="CDD" id="cd20512">
    <property type="entry name" value="CYCLIN_CLBs_yeast_rpt2"/>
    <property type="match status" value="1"/>
</dbReference>
<feature type="domain" description="Cyclin C-terminal" evidence="7">
    <location>
        <begin position="413"/>
        <end position="528"/>
    </location>
</feature>
<comment type="similarity">
    <text evidence="4">Belongs to the cyclin family.</text>
</comment>
<evidence type="ECO:0000313" key="8">
    <source>
        <dbReference type="EMBL" id="KDN39095.1"/>
    </source>
</evidence>
<dbReference type="Proteomes" id="UP000027361">
    <property type="component" value="Unassembled WGS sequence"/>
</dbReference>
<feature type="compositionally biased region" description="Low complexity" evidence="5">
    <location>
        <begin position="203"/>
        <end position="227"/>
    </location>
</feature>
<gene>
    <name evidence="8" type="ORF">K437DRAFT_250941</name>
</gene>
<dbReference type="FunCoup" id="A0A066VKJ0">
    <property type="interactions" value="579"/>
</dbReference>
<sequence>MASRPTTRTSSRVRGLAPADSTVSAAATKLTRNAAATASKGKASLIEQAPHGKAGTSKTAVSGSSRTGLTMKSVNNAAGAAAIKVGQELHDITNNDRSSRSGSASTHGSQQEGKGKATAASSVVTKRIGATGTTATTRDATSTRNCATGVRRPATSNTVNSTVAPSGATRAVRSRRAVEPATARTMVKPAAPGPSRLKVPAGSALQAAQPTASSATATTAKADQTAQRGLKRPGSQSSLRDATTDKHAVAAKKAKVEKPPKDAGWEDLDKDDFDDPLMVAEYVNEIFDYMKSLEVKCLPNGDYIDGQEEITWAHRSMLVDWLISLHSKLRLVPETLFLAVNIVDRLLSVRHVGLSKLQLVGCTAIFIAAKYEEVMCPSVENFPYLSDSTYTESEILAAERYVLRTLDFNLSYANPMNFLRRISKADDYDIQTRTVAKYFMEIAAVDYRLIGHPPSVIAAAAVWLSREVLERGRWSPTLIHYSSFSEEELLSTAEIMLDYCLRPSTRHPHFQKKYSGKKFMRAGPYVLDWARRNFGDNSIHDDGEPTAGIAPTVDLFAFVKARAERDHSCGPVPKRPDDKTLKEIFGILAVQRAMDLHADGDELANDKADDELNYGSGEEEDEVINHGNHEGEEEEEEW</sequence>
<feature type="domain" description="Cyclin-like" evidence="6">
    <location>
        <begin position="320"/>
        <end position="404"/>
    </location>
</feature>
<keyword evidence="3" id="KW-0131">Cell cycle</keyword>
<proteinExistence type="inferred from homology"/>
<dbReference type="SMART" id="SM00385">
    <property type="entry name" value="CYCLIN"/>
    <property type="match status" value="2"/>
</dbReference>
<keyword evidence="2 4" id="KW-0195">Cyclin</keyword>
<feature type="domain" description="Cyclin-like" evidence="6">
    <location>
        <begin position="417"/>
        <end position="498"/>
    </location>
</feature>
<feature type="compositionally biased region" description="Polar residues" evidence="5">
    <location>
        <begin position="154"/>
        <end position="164"/>
    </location>
</feature>
<name>A0A066VKJ0_TILAU</name>
<dbReference type="InterPro" id="IPR013763">
    <property type="entry name" value="Cyclin-like_dom"/>
</dbReference>
<feature type="compositionally biased region" description="Low complexity" evidence="5">
    <location>
        <begin position="125"/>
        <end position="144"/>
    </location>
</feature>
<feature type="compositionally biased region" description="Low complexity" evidence="5">
    <location>
        <begin position="100"/>
        <end position="109"/>
    </location>
</feature>
<accession>A0A066VKJ0</accession>
<feature type="compositionally biased region" description="Basic and acidic residues" evidence="5">
    <location>
        <begin position="88"/>
        <end position="99"/>
    </location>
</feature>
<dbReference type="InterPro" id="IPR039361">
    <property type="entry name" value="Cyclin"/>
</dbReference>
<evidence type="ECO:0000256" key="5">
    <source>
        <dbReference type="SAM" id="MobiDB-lite"/>
    </source>
</evidence>
<dbReference type="InParanoid" id="A0A066VKJ0"/>
<dbReference type="AlphaFoldDB" id="A0A066VKJ0"/>
<evidence type="ECO:0000256" key="4">
    <source>
        <dbReference type="RuleBase" id="RU000383"/>
    </source>
</evidence>
<dbReference type="Gene3D" id="1.10.472.10">
    <property type="entry name" value="Cyclin-like"/>
    <property type="match status" value="2"/>
</dbReference>
<evidence type="ECO:0000259" key="6">
    <source>
        <dbReference type="SMART" id="SM00385"/>
    </source>
</evidence>
<feature type="compositionally biased region" description="Polar residues" evidence="5">
    <location>
        <begin position="56"/>
        <end position="68"/>
    </location>
</feature>
<dbReference type="PANTHER" id="PTHR10177">
    <property type="entry name" value="CYCLINS"/>
    <property type="match status" value="1"/>
</dbReference>
<feature type="region of interest" description="Disordered" evidence="5">
    <location>
        <begin position="1"/>
        <end position="68"/>
    </location>
</feature>
<dbReference type="InterPro" id="IPR036915">
    <property type="entry name" value="Cyclin-like_sf"/>
</dbReference>
<dbReference type="OrthoDB" id="5590282at2759"/>
<evidence type="ECO:0000256" key="3">
    <source>
        <dbReference type="ARBA" id="ARBA00023306"/>
    </source>
</evidence>
<evidence type="ECO:0000313" key="9">
    <source>
        <dbReference type="Proteomes" id="UP000027361"/>
    </source>
</evidence>
<dbReference type="FunFam" id="1.10.472.10:FF:000001">
    <property type="entry name" value="G2/mitotic-specific cyclin"/>
    <property type="match status" value="1"/>
</dbReference>
<evidence type="ECO:0000256" key="1">
    <source>
        <dbReference type="ARBA" id="ARBA00022618"/>
    </source>
</evidence>
<dbReference type="HOGENOM" id="CLU_020695_10_1_1"/>